<evidence type="ECO:0000256" key="4">
    <source>
        <dbReference type="ARBA" id="ARBA00022705"/>
    </source>
</evidence>
<comment type="function">
    <text evidence="11 14">Participates actively in the response to hyperosmotic and heat shock by preventing the aggregation of stress-denatured proteins and by disaggregating proteins, also in an autonomous, DnaK-independent fashion. Unfolded proteins bind initially to DnaJ; upon interaction with the DnaJ-bound protein, DnaK hydrolyzes its bound ATP, resulting in the formation of a stable complex. GrpE releases ADP from DnaK; ATP binding to DnaK triggers the release of the substrate protein, thus completing the reaction cycle. Several rounds of ATP-dependent interactions between DnaJ, DnaK and GrpE are required for fully efficient folding. Also involved, together with DnaK and GrpE, in the DNA replication of plasmids through activation of initiation proteins.</text>
</comment>
<dbReference type="PROSITE" id="PS50076">
    <property type="entry name" value="DNAJ_2"/>
    <property type="match status" value="1"/>
</dbReference>
<feature type="binding site" evidence="14">
    <location>
        <position position="192"/>
    </location>
    <ligand>
        <name>Zn(2+)</name>
        <dbReference type="ChEBI" id="CHEBI:29105"/>
        <label>2</label>
    </ligand>
</feature>
<dbReference type="SUPFAM" id="SSF49493">
    <property type="entry name" value="HSP40/DnaJ peptide-binding domain"/>
    <property type="match status" value="2"/>
</dbReference>
<keyword evidence="10 14" id="KW-0143">Chaperone</keyword>
<dbReference type="InterPro" id="IPR001305">
    <property type="entry name" value="HSP_DnaJ_Cys-rich_dom"/>
</dbReference>
<dbReference type="InterPro" id="IPR036869">
    <property type="entry name" value="J_dom_sf"/>
</dbReference>
<accession>A0A085WTU7</accession>
<feature type="binding site" evidence="14">
    <location>
        <position position="195"/>
    </location>
    <ligand>
        <name>Zn(2+)</name>
        <dbReference type="ChEBI" id="CHEBI:29105"/>
        <label>2</label>
    </ligand>
</feature>
<dbReference type="PATRIC" id="fig|394096.3.peg.889"/>
<evidence type="ECO:0000256" key="15">
    <source>
        <dbReference type="PROSITE-ProRule" id="PRU00546"/>
    </source>
</evidence>
<dbReference type="SUPFAM" id="SSF57938">
    <property type="entry name" value="DnaJ/Hsp40 cysteine-rich domain"/>
    <property type="match status" value="1"/>
</dbReference>
<keyword evidence="19" id="KW-1185">Reference proteome</keyword>
<feature type="zinc finger region" description="CR-type" evidence="15">
    <location>
        <begin position="140"/>
        <end position="218"/>
    </location>
</feature>
<dbReference type="FunFam" id="1.10.287.110:FF:000034">
    <property type="entry name" value="Chaperone protein DnaJ"/>
    <property type="match status" value="1"/>
</dbReference>
<dbReference type="HAMAP" id="MF_01152">
    <property type="entry name" value="DnaJ"/>
    <property type="match status" value="1"/>
</dbReference>
<dbReference type="SUPFAM" id="SSF46565">
    <property type="entry name" value="Chaperone J-domain"/>
    <property type="match status" value="1"/>
</dbReference>
<evidence type="ECO:0000313" key="18">
    <source>
        <dbReference type="EMBL" id="KFE71110.1"/>
    </source>
</evidence>
<evidence type="ECO:0000313" key="19">
    <source>
        <dbReference type="Proteomes" id="UP000028725"/>
    </source>
</evidence>
<evidence type="ECO:0000256" key="11">
    <source>
        <dbReference type="ARBA" id="ARBA00053423"/>
    </source>
</evidence>
<keyword evidence="7 14" id="KW-0863">Zinc-finger</keyword>
<feature type="repeat" description="CXXCXGXG motif" evidence="14">
    <location>
        <begin position="192"/>
        <end position="199"/>
    </location>
</feature>
<gene>
    <name evidence="14" type="primary">dnaJ</name>
    <name evidence="18" type="ORF">DB31_3240</name>
</gene>
<evidence type="ECO:0000256" key="6">
    <source>
        <dbReference type="ARBA" id="ARBA00022737"/>
    </source>
</evidence>
<feature type="domain" description="J" evidence="16">
    <location>
        <begin position="10"/>
        <end position="75"/>
    </location>
</feature>
<evidence type="ECO:0000256" key="1">
    <source>
        <dbReference type="ARBA" id="ARBA00004496"/>
    </source>
</evidence>
<evidence type="ECO:0000256" key="8">
    <source>
        <dbReference type="ARBA" id="ARBA00022833"/>
    </source>
</evidence>
<evidence type="ECO:0000256" key="9">
    <source>
        <dbReference type="ARBA" id="ARBA00023016"/>
    </source>
</evidence>
<dbReference type="SMART" id="SM00271">
    <property type="entry name" value="DnaJ"/>
    <property type="match status" value="1"/>
</dbReference>
<dbReference type="Pfam" id="PF00226">
    <property type="entry name" value="DnaJ"/>
    <property type="match status" value="1"/>
</dbReference>
<dbReference type="PANTHER" id="PTHR43096:SF48">
    <property type="entry name" value="CHAPERONE PROTEIN DNAJ"/>
    <property type="match status" value="1"/>
</dbReference>
<evidence type="ECO:0000256" key="14">
    <source>
        <dbReference type="HAMAP-Rule" id="MF_01152"/>
    </source>
</evidence>
<dbReference type="GO" id="GO:0005737">
    <property type="term" value="C:cytoplasm"/>
    <property type="evidence" value="ECO:0007669"/>
    <property type="project" value="UniProtKB-SubCell"/>
</dbReference>
<proteinExistence type="inferred from homology"/>
<dbReference type="GO" id="GO:0009408">
    <property type="term" value="P:response to heat"/>
    <property type="evidence" value="ECO:0007669"/>
    <property type="project" value="InterPro"/>
</dbReference>
<feature type="repeat" description="CXXCXGXG motif" evidence="14">
    <location>
        <begin position="170"/>
        <end position="177"/>
    </location>
</feature>
<feature type="domain" description="CR-type" evidence="17">
    <location>
        <begin position="140"/>
        <end position="218"/>
    </location>
</feature>
<dbReference type="Proteomes" id="UP000028725">
    <property type="component" value="Unassembled WGS sequence"/>
</dbReference>
<evidence type="ECO:0000256" key="5">
    <source>
        <dbReference type="ARBA" id="ARBA00022723"/>
    </source>
</evidence>
<feature type="binding site" evidence="14">
    <location>
        <position position="170"/>
    </location>
    <ligand>
        <name>Zn(2+)</name>
        <dbReference type="ChEBI" id="CHEBI:29105"/>
        <label>2</label>
    </ligand>
</feature>
<keyword evidence="4 14" id="KW-0235">DNA replication</keyword>
<dbReference type="Gene3D" id="2.60.260.20">
    <property type="entry name" value="Urease metallochaperone UreE, N-terminal domain"/>
    <property type="match status" value="2"/>
</dbReference>
<comment type="caution">
    <text evidence="18">The sequence shown here is derived from an EMBL/GenBank/DDBJ whole genome shotgun (WGS) entry which is preliminary data.</text>
</comment>
<comment type="domain">
    <text evidence="14">The J domain is necessary and sufficient to stimulate DnaK ATPase activity. Zinc center 1 plays an important role in the autonomous, DnaK-independent chaperone activity of DnaJ. Zinc center 2 is essential for interaction with DnaK and for DnaJ activity.</text>
</comment>
<dbReference type="CDD" id="cd10719">
    <property type="entry name" value="DnaJ_zf"/>
    <property type="match status" value="1"/>
</dbReference>
<dbReference type="GO" id="GO:0042026">
    <property type="term" value="P:protein refolding"/>
    <property type="evidence" value="ECO:0007669"/>
    <property type="project" value="TreeGrafter"/>
</dbReference>
<evidence type="ECO:0000256" key="7">
    <source>
        <dbReference type="ARBA" id="ARBA00022771"/>
    </source>
</evidence>
<keyword evidence="8 14" id="KW-0862">Zinc</keyword>
<dbReference type="CDD" id="cd06257">
    <property type="entry name" value="DnaJ"/>
    <property type="match status" value="1"/>
</dbReference>
<dbReference type="FunFam" id="2.10.230.10:FF:000002">
    <property type="entry name" value="Molecular chaperone DnaJ"/>
    <property type="match status" value="1"/>
</dbReference>
<dbReference type="Gene3D" id="1.10.287.110">
    <property type="entry name" value="DnaJ domain"/>
    <property type="match status" value="1"/>
</dbReference>
<dbReference type="Pfam" id="PF00684">
    <property type="entry name" value="DnaJ_CXXCXGXG"/>
    <property type="match status" value="1"/>
</dbReference>
<comment type="similarity">
    <text evidence="12 14">Belongs to the DnaJ family.</text>
</comment>
<dbReference type="CDD" id="cd10747">
    <property type="entry name" value="DnaJ_C"/>
    <property type="match status" value="1"/>
</dbReference>
<keyword evidence="3 14" id="KW-0963">Cytoplasm</keyword>
<dbReference type="STRING" id="394096.DB31_3240"/>
<dbReference type="InterPro" id="IPR036410">
    <property type="entry name" value="HSP_DnaJ_Cys-rich_dom_sf"/>
</dbReference>
<dbReference type="PROSITE" id="PS51188">
    <property type="entry name" value="ZF_CR"/>
    <property type="match status" value="1"/>
</dbReference>
<dbReference type="FunFam" id="2.60.260.20:FF:000004">
    <property type="entry name" value="Molecular chaperone DnaJ"/>
    <property type="match status" value="1"/>
</dbReference>
<feature type="binding site" evidence="14">
    <location>
        <position position="209"/>
    </location>
    <ligand>
        <name>Zn(2+)</name>
        <dbReference type="ChEBI" id="CHEBI:29105"/>
        <label>1</label>
    </ligand>
</feature>
<comment type="subunit">
    <text evidence="2 14">Homodimer.</text>
</comment>
<comment type="subcellular location">
    <subcellularLocation>
        <location evidence="1 14">Cytoplasm</location>
    </subcellularLocation>
</comment>
<dbReference type="GO" id="GO:0051082">
    <property type="term" value="F:unfolded protein binding"/>
    <property type="evidence" value="ECO:0007669"/>
    <property type="project" value="UniProtKB-UniRule"/>
</dbReference>
<evidence type="ECO:0000256" key="10">
    <source>
        <dbReference type="ARBA" id="ARBA00023186"/>
    </source>
</evidence>
<dbReference type="Pfam" id="PF01556">
    <property type="entry name" value="DnaJ_C"/>
    <property type="match status" value="1"/>
</dbReference>
<evidence type="ECO:0000256" key="13">
    <source>
        <dbReference type="ARBA" id="ARBA00067609"/>
    </source>
</evidence>
<dbReference type="NCBIfam" id="TIGR02349">
    <property type="entry name" value="DnaJ_bact"/>
    <property type="match status" value="1"/>
</dbReference>
<evidence type="ECO:0000256" key="3">
    <source>
        <dbReference type="ARBA" id="ARBA00022490"/>
    </source>
</evidence>
<organism evidence="18 19">
    <name type="scientific">Hyalangium minutum</name>
    <dbReference type="NCBI Taxonomy" id="394096"/>
    <lineage>
        <taxon>Bacteria</taxon>
        <taxon>Pseudomonadati</taxon>
        <taxon>Myxococcota</taxon>
        <taxon>Myxococcia</taxon>
        <taxon>Myxococcales</taxon>
        <taxon>Cystobacterineae</taxon>
        <taxon>Archangiaceae</taxon>
        <taxon>Hyalangium</taxon>
    </lineage>
</organism>
<evidence type="ECO:0000256" key="2">
    <source>
        <dbReference type="ARBA" id="ARBA00011738"/>
    </source>
</evidence>
<dbReference type="GO" id="GO:0005524">
    <property type="term" value="F:ATP binding"/>
    <property type="evidence" value="ECO:0007669"/>
    <property type="project" value="InterPro"/>
</dbReference>
<evidence type="ECO:0000259" key="17">
    <source>
        <dbReference type="PROSITE" id="PS51188"/>
    </source>
</evidence>
<dbReference type="Gene3D" id="2.10.230.10">
    <property type="entry name" value="Heat shock protein DnaJ, cysteine-rich domain"/>
    <property type="match status" value="1"/>
</dbReference>
<dbReference type="NCBIfam" id="NF008035">
    <property type="entry name" value="PRK10767.1"/>
    <property type="match status" value="1"/>
</dbReference>
<dbReference type="PANTHER" id="PTHR43096">
    <property type="entry name" value="DNAJ HOMOLOG 1, MITOCHONDRIAL-RELATED"/>
    <property type="match status" value="1"/>
</dbReference>
<dbReference type="InterPro" id="IPR012724">
    <property type="entry name" value="DnaJ"/>
</dbReference>
<feature type="repeat" description="CXXCXGXG motif" evidence="14">
    <location>
        <begin position="206"/>
        <end position="213"/>
    </location>
</feature>
<dbReference type="InterPro" id="IPR002939">
    <property type="entry name" value="DnaJ_C"/>
</dbReference>
<sequence length="377" mass="40419">MAAAAGQKRDYYEILGVQKNVNPQELKSAFRKVALQYHPDRNPGDQAAEEKFKEASEAYEVLSDPERRARYDRFGHAGAGGAGFEGFGGFQGVNINDIFGDIFGEIFGGGGGRGRGRGGVGRGADLRYNLEISFEEAAFGCRPKVPIPRPKKCEVCSGSGSKSGAPPKQCATCGGVGEVRFTQGFFAVSRACHDCNGTGAVIPDPCSKCKGSGKVPSEEVLEVNIPGGVDNGTRVRLTGMGEPGERGGPPGDLYVTVIVREHPLFQREDNEVFCEVPISFTQAALGAKIDVPTLDGKVKMTIPAGTQSGKVFRLKGKGIPHLHSQQRGDQHVRVMIETPTDLSAKQRELLEKFAELSGEESHPQSKSFFAKVKELFG</sequence>
<dbReference type="GO" id="GO:0031072">
    <property type="term" value="F:heat shock protein binding"/>
    <property type="evidence" value="ECO:0007669"/>
    <property type="project" value="InterPro"/>
</dbReference>
<dbReference type="RefSeq" id="WP_044182646.1">
    <property type="nucleotide sequence ID" value="NZ_JMCB01000002.1"/>
</dbReference>
<name>A0A085WTU7_9BACT</name>
<evidence type="ECO:0000259" key="16">
    <source>
        <dbReference type="PROSITE" id="PS50076"/>
    </source>
</evidence>
<reference evidence="18 19" key="1">
    <citation type="submission" date="2014-04" db="EMBL/GenBank/DDBJ databases">
        <title>Genome assembly of Hyalangium minutum DSM 14724.</title>
        <authorList>
            <person name="Sharma G."/>
            <person name="Subramanian S."/>
        </authorList>
    </citation>
    <scope>NUCLEOTIDE SEQUENCE [LARGE SCALE GENOMIC DNA]</scope>
    <source>
        <strain evidence="18 19">DSM 14724</strain>
    </source>
</reference>
<dbReference type="PRINTS" id="PR00625">
    <property type="entry name" value="JDOMAIN"/>
</dbReference>
<dbReference type="InterPro" id="IPR018253">
    <property type="entry name" value="DnaJ_domain_CS"/>
</dbReference>
<dbReference type="InterPro" id="IPR001623">
    <property type="entry name" value="DnaJ_domain"/>
</dbReference>
<feature type="binding site" evidence="14">
    <location>
        <position position="153"/>
    </location>
    <ligand>
        <name>Zn(2+)</name>
        <dbReference type="ChEBI" id="CHEBI:29105"/>
        <label>1</label>
    </ligand>
</feature>
<keyword evidence="5 14" id="KW-0479">Metal-binding</keyword>
<feature type="binding site" evidence="14">
    <location>
        <position position="156"/>
    </location>
    <ligand>
        <name>Zn(2+)</name>
        <dbReference type="ChEBI" id="CHEBI:29105"/>
        <label>1</label>
    </ligand>
</feature>
<feature type="repeat" description="CXXCXGXG motif" evidence="14">
    <location>
        <begin position="153"/>
        <end position="160"/>
    </location>
</feature>
<keyword evidence="6 14" id="KW-0677">Repeat</keyword>
<dbReference type="InterPro" id="IPR008971">
    <property type="entry name" value="HSP40/DnaJ_pept-bd"/>
</dbReference>
<dbReference type="EMBL" id="JMCB01000002">
    <property type="protein sequence ID" value="KFE71110.1"/>
    <property type="molecule type" value="Genomic_DNA"/>
</dbReference>
<dbReference type="GO" id="GO:0008270">
    <property type="term" value="F:zinc ion binding"/>
    <property type="evidence" value="ECO:0007669"/>
    <property type="project" value="UniProtKB-UniRule"/>
</dbReference>
<keyword evidence="9 14" id="KW-0346">Stress response</keyword>
<evidence type="ECO:0000256" key="12">
    <source>
        <dbReference type="ARBA" id="ARBA00061004"/>
    </source>
</evidence>
<comment type="cofactor">
    <cofactor evidence="14">
        <name>Zn(2+)</name>
        <dbReference type="ChEBI" id="CHEBI:29105"/>
    </cofactor>
    <text evidence="14">Binds 2 Zn(2+) ions per monomer.</text>
</comment>
<dbReference type="AlphaFoldDB" id="A0A085WTU7"/>
<dbReference type="PROSITE" id="PS00636">
    <property type="entry name" value="DNAJ_1"/>
    <property type="match status" value="1"/>
</dbReference>
<protein>
    <recommendedName>
        <fullName evidence="13 14">Chaperone protein DnaJ</fullName>
    </recommendedName>
</protein>
<dbReference type="GO" id="GO:0006260">
    <property type="term" value="P:DNA replication"/>
    <property type="evidence" value="ECO:0007669"/>
    <property type="project" value="UniProtKB-KW"/>
</dbReference>
<feature type="binding site" evidence="14">
    <location>
        <position position="173"/>
    </location>
    <ligand>
        <name>Zn(2+)</name>
        <dbReference type="ChEBI" id="CHEBI:29105"/>
        <label>2</label>
    </ligand>
</feature>
<dbReference type="OrthoDB" id="9779889at2"/>
<feature type="binding site" evidence="14">
    <location>
        <position position="206"/>
    </location>
    <ligand>
        <name>Zn(2+)</name>
        <dbReference type="ChEBI" id="CHEBI:29105"/>
        <label>1</label>
    </ligand>
</feature>